<dbReference type="SMART" id="SM00382">
    <property type="entry name" value="AAA"/>
    <property type="match status" value="1"/>
</dbReference>
<dbReference type="GO" id="GO:0005524">
    <property type="term" value="F:ATP binding"/>
    <property type="evidence" value="ECO:0007669"/>
    <property type="project" value="UniProtKB-KW"/>
</dbReference>
<evidence type="ECO:0000256" key="2">
    <source>
        <dbReference type="ARBA" id="ARBA00022840"/>
    </source>
</evidence>
<dbReference type="PANTHER" id="PTHR43582:SF2">
    <property type="entry name" value="LINEARMYCIN RESISTANCE ATP-BINDING PROTEIN LNRL"/>
    <property type="match status" value="1"/>
</dbReference>
<keyword evidence="2 4" id="KW-0067">ATP-binding</keyword>
<sequence>MTTVEEAAPRHAARDEALAALELAGVVKSFGSQRAVDAISWSVRRGDFVGLLGPNGAGKTTLISMISGLVKIDEGKCRVFGIDTAKDLGKVKRVLGVVPQDLAIYPELSARDNLRFFGAMYGLGGAELKDRTEDALRRVGLEDRAVRPAAGKFSGGQKRRLNIAAALLHRPEILILDEPTVGIDPQSRNFVFETLRELNREGMTIVYVTHYMEEVEALCRTVAIVDHGRLIEEGPLERVLERHGSSLVRLGLSAEERQLAVELLEQHPEVSHRVLEDGDLQIAAKALPDAVALVTRILTDIAPSPETCKILPPSLETVFIELTGNQLRDS</sequence>
<keyword evidence="1" id="KW-0547">Nucleotide-binding</keyword>
<feature type="domain" description="ABC transporter" evidence="3">
    <location>
        <begin position="21"/>
        <end position="252"/>
    </location>
</feature>
<evidence type="ECO:0000259" key="3">
    <source>
        <dbReference type="PROSITE" id="PS50893"/>
    </source>
</evidence>
<dbReference type="EMBL" id="CP163302">
    <property type="protein sequence ID" value="XDP46878.1"/>
    <property type="molecule type" value="Genomic_DNA"/>
</dbReference>
<dbReference type="InterPro" id="IPR003439">
    <property type="entry name" value="ABC_transporter-like_ATP-bd"/>
</dbReference>
<reference evidence="4" key="1">
    <citation type="submission" date="2024-07" db="EMBL/GenBank/DDBJ databases">
        <authorList>
            <person name="fu j."/>
        </authorList>
    </citation>
    <scope>NUCLEOTIDE SEQUENCE</scope>
    <source>
        <strain evidence="4">P10A9</strain>
    </source>
</reference>
<dbReference type="Pfam" id="PF00005">
    <property type="entry name" value="ABC_tran"/>
    <property type="match status" value="1"/>
</dbReference>
<evidence type="ECO:0000313" key="4">
    <source>
        <dbReference type="EMBL" id="XDP46878.1"/>
    </source>
</evidence>
<dbReference type="InterPro" id="IPR027417">
    <property type="entry name" value="P-loop_NTPase"/>
</dbReference>
<accession>A0AB39L8W7</accession>
<organism evidence="4">
    <name type="scientific">Sinomonas puerhi</name>
    <dbReference type="NCBI Taxonomy" id="3238584"/>
    <lineage>
        <taxon>Bacteria</taxon>
        <taxon>Bacillati</taxon>
        <taxon>Actinomycetota</taxon>
        <taxon>Actinomycetes</taxon>
        <taxon>Micrococcales</taxon>
        <taxon>Micrococcaceae</taxon>
        <taxon>Sinomonas</taxon>
    </lineage>
</organism>
<dbReference type="KEGG" id="spue:AB5L97_07760"/>
<protein>
    <submittedName>
        <fullName evidence="4">ABC transporter ATP-binding protein</fullName>
    </submittedName>
</protein>
<proteinExistence type="predicted"/>
<dbReference type="PROSITE" id="PS50893">
    <property type="entry name" value="ABC_TRANSPORTER_2"/>
    <property type="match status" value="1"/>
</dbReference>
<dbReference type="SUPFAM" id="SSF52540">
    <property type="entry name" value="P-loop containing nucleoside triphosphate hydrolases"/>
    <property type="match status" value="1"/>
</dbReference>
<dbReference type="Gene3D" id="3.40.50.300">
    <property type="entry name" value="P-loop containing nucleotide triphosphate hydrolases"/>
    <property type="match status" value="1"/>
</dbReference>
<evidence type="ECO:0000256" key="1">
    <source>
        <dbReference type="ARBA" id="ARBA00022741"/>
    </source>
</evidence>
<dbReference type="InterPro" id="IPR003593">
    <property type="entry name" value="AAA+_ATPase"/>
</dbReference>
<dbReference type="PROSITE" id="PS00211">
    <property type="entry name" value="ABC_TRANSPORTER_1"/>
    <property type="match status" value="1"/>
</dbReference>
<gene>
    <name evidence="4" type="ORF">AB5L97_07760</name>
</gene>
<dbReference type="InterPro" id="IPR017871">
    <property type="entry name" value="ABC_transporter-like_CS"/>
</dbReference>
<dbReference type="PANTHER" id="PTHR43582">
    <property type="entry name" value="LINEARMYCIN RESISTANCE ATP-BINDING PROTEIN LNRL"/>
    <property type="match status" value="1"/>
</dbReference>
<dbReference type="AlphaFoldDB" id="A0AB39L8W7"/>
<dbReference type="RefSeq" id="WP_307959013.1">
    <property type="nucleotide sequence ID" value="NZ_CP163302.1"/>
</dbReference>
<name>A0AB39L8W7_9MICC</name>
<dbReference type="GO" id="GO:0016887">
    <property type="term" value="F:ATP hydrolysis activity"/>
    <property type="evidence" value="ECO:0007669"/>
    <property type="project" value="InterPro"/>
</dbReference>